<evidence type="ECO:0000259" key="29">
    <source>
        <dbReference type="Pfam" id="PF02932"/>
    </source>
</evidence>
<keyword evidence="9" id="KW-1015">Disulfide bond</keyword>
<evidence type="ECO:0000256" key="25">
    <source>
        <dbReference type="ARBA" id="ARBA00080492"/>
    </source>
</evidence>
<keyword evidence="7 27" id="KW-0406">Ion transport</keyword>
<evidence type="ECO:0000256" key="23">
    <source>
        <dbReference type="ARBA" id="ARBA00068982"/>
    </source>
</evidence>
<dbReference type="InterPro" id="IPR018000">
    <property type="entry name" value="Neurotransmitter_ion_chnl_CS"/>
</dbReference>
<evidence type="ECO:0000256" key="3">
    <source>
        <dbReference type="ARBA" id="ARBA00022692"/>
    </source>
</evidence>
<dbReference type="InterPro" id="IPR049944">
    <property type="entry name" value="LGIC_TM_5-HT3"/>
</dbReference>
<feature type="domain" description="Neurotransmitter-gated ion-channel ligand-binding" evidence="28">
    <location>
        <begin position="481"/>
        <end position="687"/>
    </location>
</feature>
<keyword evidence="3 27" id="KW-0812">Transmembrane</keyword>
<dbReference type="PRINTS" id="PR00252">
    <property type="entry name" value="NRIONCHANNEL"/>
</dbReference>
<keyword evidence="10 30" id="KW-0675">Receptor</keyword>
<evidence type="ECO:0000256" key="21">
    <source>
        <dbReference type="ARBA" id="ARBA00061202"/>
    </source>
</evidence>
<keyword evidence="8 27" id="KW-0472">Membrane</keyword>
<dbReference type="InterPro" id="IPR036719">
    <property type="entry name" value="Neuro-gated_channel_TM_sf"/>
</dbReference>
<feature type="chain" id="PRO_5022260477" description="5-hydroxytryptamine receptor 3A" evidence="27">
    <location>
        <begin position="21"/>
        <end position="927"/>
    </location>
</feature>
<keyword evidence="6" id="KW-0770">Synapse</keyword>
<comment type="catalytic activity">
    <reaction evidence="18">
        <text>Na(+)(in) = Na(+)(out)</text>
        <dbReference type="Rhea" id="RHEA:34963"/>
        <dbReference type="ChEBI" id="CHEBI:29101"/>
    </reaction>
</comment>
<comment type="catalytic activity">
    <reaction evidence="17">
        <text>K(+)(in) = K(+)(out)</text>
        <dbReference type="Rhea" id="RHEA:29463"/>
        <dbReference type="ChEBI" id="CHEBI:29103"/>
    </reaction>
</comment>
<dbReference type="STRING" id="55544.A0A4D9DKS1"/>
<dbReference type="InterPro" id="IPR008132">
    <property type="entry name" value="5HT3_rcpt"/>
</dbReference>
<dbReference type="InterPro" id="IPR008133">
    <property type="entry name" value="5HT3_rcpt_A"/>
</dbReference>
<comment type="caution">
    <text evidence="27">Lacks conserved residue(s) required for the propagation of feature annotation.</text>
</comment>
<keyword evidence="1 27" id="KW-0813">Transport</keyword>
<keyword evidence="14 27" id="KW-0407">Ion channel</keyword>
<feature type="transmembrane region" description="Helical" evidence="27">
    <location>
        <begin position="294"/>
        <end position="316"/>
    </location>
</feature>
<dbReference type="GO" id="GO:0045211">
    <property type="term" value="C:postsynaptic membrane"/>
    <property type="evidence" value="ECO:0007669"/>
    <property type="project" value="UniProtKB-SubCell"/>
</dbReference>
<dbReference type="InterPro" id="IPR038050">
    <property type="entry name" value="Neuro_actylchol_rec"/>
</dbReference>
<dbReference type="CDD" id="cd19063">
    <property type="entry name" value="LGIC_TM_5-HT3"/>
    <property type="match status" value="2"/>
</dbReference>
<feature type="transmembrane region" description="Helical" evidence="27">
    <location>
        <begin position="239"/>
        <end position="262"/>
    </location>
</feature>
<keyword evidence="2" id="KW-1003">Cell membrane</keyword>
<dbReference type="FunFam" id="2.70.170.10:FF:000017">
    <property type="entry name" value="5-hydroxytryptamine receptor 3A"/>
    <property type="match status" value="2"/>
</dbReference>
<dbReference type="PRINTS" id="PR01708">
    <property type="entry name" value="5HT3RECEPTOR"/>
</dbReference>
<comment type="subcellular location">
    <subcellularLocation>
        <location evidence="15">Postsynaptic cell membrane</location>
        <topology evidence="15">Multi-pass membrane protein</topology>
    </subcellularLocation>
</comment>
<dbReference type="GO" id="GO:0005230">
    <property type="term" value="F:extracellular ligand-gated monoatomic ion channel activity"/>
    <property type="evidence" value="ECO:0007669"/>
    <property type="project" value="InterPro"/>
</dbReference>
<dbReference type="PROSITE" id="PS00236">
    <property type="entry name" value="NEUROTR_ION_CHANNEL"/>
    <property type="match status" value="1"/>
</dbReference>
<evidence type="ECO:0000256" key="20">
    <source>
        <dbReference type="ARBA" id="ARBA00037540"/>
    </source>
</evidence>
<dbReference type="InterPro" id="IPR036734">
    <property type="entry name" value="Neur_chan_lig-bd_sf"/>
</dbReference>
<dbReference type="CDD" id="cd19011">
    <property type="entry name" value="LGIC_ECD_5-HT3A"/>
    <property type="match status" value="1"/>
</dbReference>
<dbReference type="InterPro" id="IPR006201">
    <property type="entry name" value="Neur_channel"/>
</dbReference>
<sequence>MAAVFMSLFLLNLLVPGSSTTDAQRPRNSTLHRLTRHLLLNYSKGVRPVRNWSKATTVYLDLFVHAVLDVDTQNQKLTTSIWFRQMWKDEFLTWNSSLYDGIREISLPLSTLWSPDIVINEFVDVSRSPDLPYVYVNAAGMVKNYKPMQVVSACSLEAYTFPFDTQNCSLTFSSILHTVEDVDLSFWRSREDIKNDKRLFLDDGEWELLSVPSHPRVLHMETGRFAQIQFNVVIRRRPLLYVVSLLIPSLFLMVIDLASFYLPPNCGTRITFKTSVLVGYTVFKVNMSDKLPGTAVSTPLIGVFFTVCMALLVLSLSKSILLVKFLHLGEDPVRERLFSGCWVGSAIVRDGPGERPQAPRLQAAGDIAGLLLRGEEEEGKGEGPWKVTSARKAPMEKILAELLLISSQLCALDWASRLEVNWLTLSYRLDRLLFWVRPMREDTIENTWKEKSCCFVLRLMRKTARKGNNRTLNSAKPALLQLSDYLLTHYRKGVRPVQDWRRTTNVAIDVMVYAILSVDEKNQVLTTYIWYRQHWIDEFLRWNPEDFDNITQMSLPTESIWVPDILINEFVDVGKSPDIPYVYVRYHGEVQNLKPIQVVTACSLDIYNFPFDVQNCSLTFTSWLHNIRDINLSLWRQPELVKFDKSVFMNQGEWELLYVLSQFREFSVEGSDSYAEMKFYVVIRRRPLFYAVSLLLPSVFLMVMDIVGFYLPPDSGERVSFKITLLLGYSVFLIIVSDTLPATAIGTPLIGVYFVVCMALLVISLTETILIVRLVHKQDLQPHVPDWVKHLVLERATILLCIRERKKFYPSRTQSSDISRHPENNDSTAKLNHYGCENLREYERVAGARPLPAPPAQGESSPVVASILQEISAIRQFLERRDEFRDIAREWLQVGYVLDVLLFRVYLVAVLAYSVTLGTLWSVWQYA</sequence>
<comment type="catalytic activity">
    <reaction evidence="16">
        <text>Mg(2+)(in) = Mg(2+)(out)</text>
        <dbReference type="Rhea" id="RHEA:29827"/>
        <dbReference type="ChEBI" id="CHEBI:18420"/>
    </reaction>
</comment>
<evidence type="ECO:0000313" key="31">
    <source>
        <dbReference type="Proteomes" id="UP000297703"/>
    </source>
</evidence>
<dbReference type="Pfam" id="PF02932">
    <property type="entry name" value="Neur_chan_memb"/>
    <property type="match status" value="2"/>
</dbReference>
<evidence type="ECO:0000256" key="12">
    <source>
        <dbReference type="ARBA" id="ARBA00023257"/>
    </source>
</evidence>
<evidence type="ECO:0000256" key="24">
    <source>
        <dbReference type="ARBA" id="ARBA00078864"/>
    </source>
</evidence>
<evidence type="ECO:0000256" key="7">
    <source>
        <dbReference type="ARBA" id="ARBA00023065"/>
    </source>
</evidence>
<evidence type="ECO:0000256" key="9">
    <source>
        <dbReference type="ARBA" id="ARBA00023157"/>
    </source>
</evidence>
<gene>
    <name evidence="30" type="ORF">DR999_PMT20664</name>
</gene>
<dbReference type="SUPFAM" id="SSF63712">
    <property type="entry name" value="Nicotinic receptor ligand binding domain-like"/>
    <property type="match status" value="2"/>
</dbReference>
<comment type="catalytic activity">
    <reaction evidence="19">
        <text>Ca(2+)(in) = Ca(2+)(out)</text>
        <dbReference type="Rhea" id="RHEA:29671"/>
        <dbReference type="ChEBI" id="CHEBI:29108"/>
    </reaction>
</comment>
<protein>
    <recommendedName>
        <fullName evidence="23">5-hydroxytryptamine receptor 3A</fullName>
    </recommendedName>
    <alternativeName>
        <fullName evidence="25">5-hydroxytryptamine receptor 3</fullName>
    </alternativeName>
    <alternativeName>
        <fullName evidence="24">Serotonin receptor 3A</fullName>
    </alternativeName>
    <alternativeName>
        <fullName evidence="26">Serotonin-gated ion channel receptor</fullName>
    </alternativeName>
</protein>
<dbReference type="Gene3D" id="1.20.58.390">
    <property type="entry name" value="Neurotransmitter-gated ion-channel transmembrane domain"/>
    <property type="match status" value="2"/>
</dbReference>
<name>A0A4D9DKS1_9SAUR</name>
<feature type="signal peptide" evidence="27">
    <location>
        <begin position="1"/>
        <end position="20"/>
    </location>
</feature>
<dbReference type="FunFam" id="1.20.58.390:FF:000020">
    <property type="entry name" value="5-hydroxytryptamine (serotonin) receptor 3A"/>
    <property type="match status" value="1"/>
</dbReference>
<dbReference type="InterPro" id="IPR006029">
    <property type="entry name" value="Neurotrans-gated_channel_TM"/>
</dbReference>
<evidence type="ECO:0000256" key="2">
    <source>
        <dbReference type="ARBA" id="ARBA00022475"/>
    </source>
</evidence>
<evidence type="ECO:0000256" key="16">
    <source>
        <dbReference type="ARBA" id="ARBA00034269"/>
    </source>
</evidence>
<feature type="transmembrane region" description="Helical" evidence="27">
    <location>
        <begin position="750"/>
        <end position="772"/>
    </location>
</feature>
<feature type="domain" description="Neurotransmitter-gated ion-channel transmembrane" evidence="29">
    <location>
        <begin position="694"/>
        <end position="916"/>
    </location>
</feature>
<evidence type="ECO:0000256" key="13">
    <source>
        <dbReference type="ARBA" id="ARBA00023286"/>
    </source>
</evidence>
<dbReference type="SUPFAM" id="SSF90112">
    <property type="entry name" value="Neurotransmitter-gated ion-channel transmembrane pore"/>
    <property type="match status" value="2"/>
</dbReference>
<evidence type="ECO:0000256" key="5">
    <source>
        <dbReference type="ARBA" id="ARBA00022989"/>
    </source>
</evidence>
<evidence type="ECO:0000256" key="10">
    <source>
        <dbReference type="ARBA" id="ARBA00023170"/>
    </source>
</evidence>
<evidence type="ECO:0000256" key="14">
    <source>
        <dbReference type="ARBA" id="ARBA00023303"/>
    </source>
</evidence>
<evidence type="ECO:0000256" key="6">
    <source>
        <dbReference type="ARBA" id="ARBA00023018"/>
    </source>
</evidence>
<evidence type="ECO:0000259" key="28">
    <source>
        <dbReference type="Pfam" id="PF02931"/>
    </source>
</evidence>
<evidence type="ECO:0000256" key="22">
    <source>
        <dbReference type="ARBA" id="ARBA00061864"/>
    </source>
</evidence>
<keyword evidence="4 27" id="KW-0732">Signal</keyword>
<keyword evidence="5 27" id="KW-1133">Transmembrane helix</keyword>
<proteinExistence type="inferred from homology"/>
<feature type="transmembrane region" description="Helical" evidence="27">
    <location>
        <begin position="901"/>
        <end position="924"/>
    </location>
</feature>
<dbReference type="PRINTS" id="PR01709">
    <property type="entry name" value="5HT3ARECEPTR"/>
</dbReference>
<evidence type="ECO:0000256" key="27">
    <source>
        <dbReference type="RuleBase" id="RU000687"/>
    </source>
</evidence>
<reference evidence="30 31" key="1">
    <citation type="submission" date="2019-04" db="EMBL/GenBank/DDBJ databases">
        <title>Draft genome of the big-headed turtle Platysternon megacephalum.</title>
        <authorList>
            <person name="Gong S."/>
        </authorList>
    </citation>
    <scope>NUCLEOTIDE SEQUENCE [LARGE SCALE GENOMIC DNA]</scope>
    <source>
        <strain evidence="30">DO16091913</strain>
        <tissue evidence="30">Muscle</tissue>
    </source>
</reference>
<keyword evidence="12" id="KW-0628">Postsynaptic cell membrane</keyword>
<dbReference type="AlphaFoldDB" id="A0A4D9DKS1"/>
<dbReference type="Pfam" id="PF02931">
    <property type="entry name" value="Neur_chan_LBD"/>
    <property type="match status" value="2"/>
</dbReference>
<comment type="caution">
    <text evidence="30">The sequence shown here is derived from an EMBL/GenBank/DDBJ whole genome shotgun (WGS) entry which is preliminary data.</text>
</comment>
<accession>A0A4D9DKS1</accession>
<evidence type="ECO:0000256" key="17">
    <source>
        <dbReference type="ARBA" id="ARBA00034430"/>
    </source>
</evidence>
<dbReference type="PANTHER" id="PTHR18945">
    <property type="entry name" value="NEUROTRANSMITTER GATED ION CHANNEL"/>
    <property type="match status" value="1"/>
</dbReference>
<dbReference type="OrthoDB" id="410315at2759"/>
<evidence type="ECO:0000256" key="1">
    <source>
        <dbReference type="ARBA" id="ARBA00022448"/>
    </source>
</evidence>
<keyword evidence="13" id="KW-1071">Ligand-gated ion channel</keyword>
<comment type="subunit">
    <text evidence="22">Forms homopentameric as well as heteropentameric serotonin-activated cation-selective channel complexes with HTR3B or HTR3C or HTR3D or HTR3E. The homomeric complex is functional but exhibits low conductance with modified voltage dependence, and decreased agonist and antagonist affinity. Heteropentameric complexes display properties which resemble that of neuronal serotonin-activated channels in vivo. Interacts with RIC3.</text>
</comment>
<keyword evidence="11" id="KW-0325">Glycoprotein</keyword>
<evidence type="ECO:0000313" key="30">
    <source>
        <dbReference type="EMBL" id="TFJ97498.1"/>
    </source>
</evidence>
<reference evidence="30 31" key="2">
    <citation type="submission" date="2019-04" db="EMBL/GenBank/DDBJ databases">
        <title>The genome sequence of big-headed turtle.</title>
        <authorList>
            <person name="Gong S."/>
        </authorList>
    </citation>
    <scope>NUCLEOTIDE SEQUENCE [LARGE SCALE GENOMIC DNA]</scope>
    <source>
        <strain evidence="30">DO16091913</strain>
        <tissue evidence="30">Muscle</tissue>
    </source>
</reference>
<evidence type="ECO:0000256" key="4">
    <source>
        <dbReference type="ARBA" id="ARBA00022729"/>
    </source>
</evidence>
<evidence type="ECO:0000256" key="11">
    <source>
        <dbReference type="ARBA" id="ARBA00023180"/>
    </source>
</evidence>
<dbReference type="InterPro" id="IPR006202">
    <property type="entry name" value="Neur_chan_lig-bd"/>
</dbReference>
<feature type="transmembrane region" description="Helical" evidence="27">
    <location>
        <begin position="688"/>
        <end position="711"/>
    </location>
</feature>
<dbReference type="GO" id="GO:0004888">
    <property type="term" value="F:transmembrane signaling receptor activity"/>
    <property type="evidence" value="ECO:0007669"/>
    <property type="project" value="InterPro"/>
</dbReference>
<comment type="function">
    <text evidence="20">Forms serotonin (5-hydroxytryptamine/5-HT3)-activated cation-selective channel complexes, which when activated cause fast, depolarizing responses in neurons.</text>
</comment>
<keyword evidence="31" id="KW-1185">Reference proteome</keyword>
<organism evidence="30 31">
    <name type="scientific">Platysternon megacephalum</name>
    <name type="common">big-headed turtle</name>
    <dbReference type="NCBI Taxonomy" id="55544"/>
    <lineage>
        <taxon>Eukaryota</taxon>
        <taxon>Metazoa</taxon>
        <taxon>Chordata</taxon>
        <taxon>Craniata</taxon>
        <taxon>Vertebrata</taxon>
        <taxon>Euteleostomi</taxon>
        <taxon>Archelosauria</taxon>
        <taxon>Testudinata</taxon>
        <taxon>Testudines</taxon>
        <taxon>Cryptodira</taxon>
        <taxon>Durocryptodira</taxon>
        <taxon>Testudinoidea</taxon>
        <taxon>Platysternidae</taxon>
        <taxon>Platysternon</taxon>
    </lineage>
</organism>
<feature type="domain" description="Neurotransmitter-gated ion-channel transmembrane" evidence="29">
    <location>
        <begin position="245"/>
        <end position="327"/>
    </location>
</feature>
<evidence type="ECO:0000256" key="19">
    <source>
        <dbReference type="ARBA" id="ARBA00036634"/>
    </source>
</evidence>
<evidence type="ECO:0000256" key="8">
    <source>
        <dbReference type="ARBA" id="ARBA00023136"/>
    </source>
</evidence>
<evidence type="ECO:0000256" key="15">
    <source>
        <dbReference type="ARBA" id="ARBA00034104"/>
    </source>
</evidence>
<evidence type="ECO:0000256" key="26">
    <source>
        <dbReference type="ARBA" id="ARBA00083210"/>
    </source>
</evidence>
<feature type="transmembrane region" description="Helical" evidence="27">
    <location>
        <begin position="723"/>
        <end position="744"/>
    </location>
</feature>
<dbReference type="EMBL" id="QXTE01000487">
    <property type="protein sequence ID" value="TFJ97498.1"/>
    <property type="molecule type" value="Genomic_DNA"/>
</dbReference>
<dbReference type="Gene3D" id="2.70.170.10">
    <property type="entry name" value="Neurotransmitter-gated ion-channel ligand-binding domain"/>
    <property type="match status" value="2"/>
</dbReference>
<comment type="similarity">
    <text evidence="21">Belongs to the ligand-gated ion channel (TC 1.A.9) family. 5-hydroxytryptamine receptor (TC 1.A.9.2) subfamily. HTR3A sub-subfamily.</text>
</comment>
<dbReference type="NCBIfam" id="TIGR00860">
    <property type="entry name" value="LIC"/>
    <property type="match status" value="2"/>
</dbReference>
<dbReference type="Proteomes" id="UP000297703">
    <property type="component" value="Unassembled WGS sequence"/>
</dbReference>
<evidence type="ECO:0000256" key="18">
    <source>
        <dbReference type="ARBA" id="ARBA00036239"/>
    </source>
</evidence>
<feature type="domain" description="Neurotransmitter-gated ion-channel ligand-binding" evidence="28">
    <location>
        <begin position="32"/>
        <end position="238"/>
    </location>
</feature>